<evidence type="ECO:0000313" key="2">
    <source>
        <dbReference type="Proteomes" id="UP000595140"/>
    </source>
</evidence>
<organism evidence="1 2">
    <name type="scientific">Cuscuta campestris</name>
    <dbReference type="NCBI Taxonomy" id="132261"/>
    <lineage>
        <taxon>Eukaryota</taxon>
        <taxon>Viridiplantae</taxon>
        <taxon>Streptophyta</taxon>
        <taxon>Embryophyta</taxon>
        <taxon>Tracheophyta</taxon>
        <taxon>Spermatophyta</taxon>
        <taxon>Magnoliopsida</taxon>
        <taxon>eudicotyledons</taxon>
        <taxon>Gunneridae</taxon>
        <taxon>Pentapetalae</taxon>
        <taxon>asterids</taxon>
        <taxon>lamiids</taxon>
        <taxon>Solanales</taxon>
        <taxon>Convolvulaceae</taxon>
        <taxon>Cuscuteae</taxon>
        <taxon>Cuscuta</taxon>
        <taxon>Cuscuta subgen. Grammica</taxon>
        <taxon>Cuscuta sect. Cleistogrammica</taxon>
    </lineage>
</organism>
<dbReference type="EMBL" id="OOIL02000559">
    <property type="protein sequence ID" value="VFQ66489.1"/>
    <property type="molecule type" value="Genomic_DNA"/>
</dbReference>
<proteinExistence type="predicted"/>
<keyword evidence="2" id="KW-1185">Reference proteome</keyword>
<name>A0A484KTI1_9ASTE</name>
<protein>
    <recommendedName>
        <fullName evidence="3">HMA domain-containing protein</fullName>
    </recommendedName>
</protein>
<dbReference type="AlphaFoldDB" id="A0A484KTI1"/>
<sequence length="122" mass="13422">MAAGPQERGEATVHVEIHENCEDCDVKFSNTLKSFRGIRKVTVLSKYNYIVTASNDFDLNLLGAHLFKNTGRSVKLVPTATTCPRNDGLSHYIVKGHANFCQSFANTMKKSTEGGRGQIVFA</sequence>
<dbReference type="Proteomes" id="UP000595140">
    <property type="component" value="Unassembled WGS sequence"/>
</dbReference>
<evidence type="ECO:0000313" key="1">
    <source>
        <dbReference type="EMBL" id="VFQ66489.1"/>
    </source>
</evidence>
<gene>
    <name evidence="1" type="ORF">CCAM_LOCUS8265</name>
</gene>
<evidence type="ECO:0008006" key="3">
    <source>
        <dbReference type="Google" id="ProtNLM"/>
    </source>
</evidence>
<accession>A0A484KTI1</accession>
<reference evidence="1 2" key="1">
    <citation type="submission" date="2018-04" db="EMBL/GenBank/DDBJ databases">
        <authorList>
            <person name="Vogel A."/>
        </authorList>
    </citation>
    <scope>NUCLEOTIDE SEQUENCE [LARGE SCALE GENOMIC DNA]</scope>
</reference>